<feature type="region of interest" description="Disordered" evidence="6">
    <location>
        <begin position="197"/>
        <end position="219"/>
    </location>
</feature>
<keyword evidence="4 7" id="KW-1133">Transmembrane helix</keyword>
<keyword evidence="9" id="KW-1185">Reference proteome</keyword>
<accession>A0A2S2CVS5</accession>
<evidence type="ECO:0000256" key="5">
    <source>
        <dbReference type="ARBA" id="ARBA00023136"/>
    </source>
</evidence>
<dbReference type="KEGG" id="azz:DEW08_20095"/>
<feature type="compositionally biased region" description="Low complexity" evidence="6">
    <location>
        <begin position="209"/>
        <end position="219"/>
    </location>
</feature>
<feature type="transmembrane region" description="Helical" evidence="7">
    <location>
        <begin position="12"/>
        <end position="30"/>
    </location>
</feature>
<dbReference type="OrthoDB" id="5868344at2"/>
<name>A0A2S2CVS5_9PROT</name>
<proteinExistence type="inferred from homology"/>
<keyword evidence="5 7" id="KW-0472">Membrane</keyword>
<protein>
    <submittedName>
        <fullName evidence="8">Energy-coupling factor transporter transmembrane protein EcfT</fullName>
    </submittedName>
</protein>
<evidence type="ECO:0000256" key="1">
    <source>
        <dbReference type="ARBA" id="ARBA00004141"/>
    </source>
</evidence>
<dbReference type="Pfam" id="PF02361">
    <property type="entry name" value="CbiQ"/>
    <property type="match status" value="1"/>
</dbReference>
<evidence type="ECO:0000256" key="3">
    <source>
        <dbReference type="ARBA" id="ARBA00022692"/>
    </source>
</evidence>
<evidence type="ECO:0000313" key="8">
    <source>
        <dbReference type="EMBL" id="AWK88387.1"/>
    </source>
</evidence>
<evidence type="ECO:0000256" key="2">
    <source>
        <dbReference type="ARBA" id="ARBA00008564"/>
    </source>
</evidence>
<feature type="transmembrane region" description="Helical" evidence="7">
    <location>
        <begin position="62"/>
        <end position="82"/>
    </location>
</feature>
<dbReference type="Proteomes" id="UP000245629">
    <property type="component" value="Chromosome 3"/>
</dbReference>
<organism evidence="8 9">
    <name type="scientific">Azospirillum thermophilum</name>
    <dbReference type="NCBI Taxonomy" id="2202148"/>
    <lineage>
        <taxon>Bacteria</taxon>
        <taxon>Pseudomonadati</taxon>
        <taxon>Pseudomonadota</taxon>
        <taxon>Alphaproteobacteria</taxon>
        <taxon>Rhodospirillales</taxon>
        <taxon>Azospirillaceae</taxon>
        <taxon>Azospirillum</taxon>
    </lineage>
</organism>
<dbReference type="InterPro" id="IPR003339">
    <property type="entry name" value="ABC/ECF_trnsptr_transmembrane"/>
</dbReference>
<reference evidence="9" key="1">
    <citation type="submission" date="2018-05" db="EMBL/GenBank/DDBJ databases">
        <title>Azospirillum thermophila sp. nov., a novel isolated from hot spring.</title>
        <authorList>
            <person name="Zhao Z."/>
        </authorList>
    </citation>
    <scope>NUCLEOTIDE SEQUENCE [LARGE SCALE GENOMIC DNA]</scope>
    <source>
        <strain evidence="9">CFH 70021</strain>
    </source>
</reference>
<keyword evidence="3 7" id="KW-0812">Transmembrane</keyword>
<comment type="similarity">
    <text evidence="2">Belongs to the CbiQ family.</text>
</comment>
<dbReference type="CDD" id="cd16914">
    <property type="entry name" value="EcfT"/>
    <property type="match status" value="1"/>
</dbReference>
<evidence type="ECO:0000256" key="6">
    <source>
        <dbReference type="SAM" id="MobiDB-lite"/>
    </source>
</evidence>
<dbReference type="GO" id="GO:0005886">
    <property type="term" value="C:plasma membrane"/>
    <property type="evidence" value="ECO:0007669"/>
    <property type="project" value="UniProtKB-ARBA"/>
</dbReference>
<dbReference type="AlphaFoldDB" id="A0A2S2CVS5"/>
<evidence type="ECO:0000256" key="4">
    <source>
        <dbReference type="ARBA" id="ARBA00022989"/>
    </source>
</evidence>
<evidence type="ECO:0000313" key="9">
    <source>
        <dbReference type="Proteomes" id="UP000245629"/>
    </source>
</evidence>
<feature type="transmembrane region" description="Helical" evidence="7">
    <location>
        <begin position="36"/>
        <end position="55"/>
    </location>
</feature>
<comment type="subcellular location">
    <subcellularLocation>
        <location evidence="1">Membrane</location>
        <topology evidence="1">Multi-pass membrane protein</topology>
    </subcellularLocation>
</comment>
<sequence length="219" mass="22748">MTTSHGAPRGRSGALAALCALAVLGAMLTQVDRIDLLAPAAVACAVGLAIAHGSFRTALRDIRMALLVVAITALFDVATGGGMNGLRLFLRFSALVCAAQIVTTSWGWAELTGAVVTLLRPLDRLGLLDAERCAFTLMLAIRFVPVMAQEIAEIREAQALRGLDRSVLALVVPLGLRILLRAEEIAQAVDLRAGPPASIGHHGGSRPIAASSLSSRAAS</sequence>
<gene>
    <name evidence="8" type="ORF">DEW08_20095</name>
</gene>
<dbReference type="EMBL" id="CP029354">
    <property type="protein sequence ID" value="AWK88387.1"/>
    <property type="molecule type" value="Genomic_DNA"/>
</dbReference>
<evidence type="ECO:0000256" key="7">
    <source>
        <dbReference type="SAM" id="Phobius"/>
    </source>
</evidence>
<dbReference type="RefSeq" id="WP_109330609.1">
    <property type="nucleotide sequence ID" value="NZ_CP029354.1"/>
</dbReference>